<dbReference type="Gene3D" id="3.20.20.70">
    <property type="entry name" value="Aldolase class I"/>
    <property type="match status" value="1"/>
</dbReference>
<organism evidence="5 6">
    <name type="scientific">Bradyrhizobium erythrophlei</name>
    <dbReference type="NCBI Taxonomy" id="1437360"/>
    <lineage>
        <taxon>Bacteria</taxon>
        <taxon>Pseudomonadati</taxon>
        <taxon>Pseudomonadota</taxon>
        <taxon>Alphaproteobacteria</taxon>
        <taxon>Hyphomicrobiales</taxon>
        <taxon>Nitrobacteraceae</taxon>
        <taxon>Bradyrhizobium</taxon>
    </lineage>
</organism>
<evidence type="ECO:0000313" key="6">
    <source>
        <dbReference type="Proteomes" id="UP000198992"/>
    </source>
</evidence>
<dbReference type="PANTHER" id="PTHR22893">
    <property type="entry name" value="NADH OXIDOREDUCTASE-RELATED"/>
    <property type="match status" value="1"/>
</dbReference>
<dbReference type="CDD" id="cd02933">
    <property type="entry name" value="OYE_like_FMN"/>
    <property type="match status" value="1"/>
</dbReference>
<evidence type="ECO:0000256" key="2">
    <source>
        <dbReference type="ARBA" id="ARBA00005979"/>
    </source>
</evidence>
<sequence>MAGLFRPAALGDLSLPNRIVMAPMTRSRADEHGVINGSAGEYYAARAGAGLIISEGINVGPMSNAFDRTPGLWTDAQTEGWKAVVERIHKQGGRIIAQLWHAGRASARGLLSNRQPLSPSGVNDDLERLQVWARLANGAYVRVAATSSRAMTTAEIEAVVDEFRRAAANAVRAGFDGVEIHGANGYLVHQFLSPTINLRTDQYGGSIEARARLLLEIIAAISDVVPRSRIGLRLSPFADYNSARDPKPEDTYGQLALWLQTAGLAYLHLADTNAWTGAPDYDRMLAIFREHYRGPLIVNAGITPERAADIVNSGEADAVAFGRLFLANPDLPARIRAGGPYNSPQPIGIYGGSDAGYLDYPSLPFIDEETARAE</sequence>
<evidence type="ECO:0000256" key="1">
    <source>
        <dbReference type="ARBA" id="ARBA00001917"/>
    </source>
</evidence>
<reference evidence="5 6" key="1">
    <citation type="submission" date="2016-10" db="EMBL/GenBank/DDBJ databases">
        <authorList>
            <person name="de Groot N.N."/>
        </authorList>
    </citation>
    <scope>NUCLEOTIDE SEQUENCE [LARGE SCALE GENOMIC DNA]</scope>
    <source>
        <strain evidence="5 6">MT12</strain>
    </source>
</reference>
<dbReference type="GO" id="GO:0005829">
    <property type="term" value="C:cytosol"/>
    <property type="evidence" value="ECO:0007669"/>
    <property type="project" value="UniProtKB-ARBA"/>
</dbReference>
<dbReference type="InterPro" id="IPR045247">
    <property type="entry name" value="Oye-like"/>
</dbReference>
<dbReference type="AlphaFoldDB" id="A0A1H5GEN0"/>
<dbReference type="OrthoDB" id="9804454at2"/>
<evidence type="ECO:0000256" key="3">
    <source>
        <dbReference type="ARBA" id="ARBA00023002"/>
    </source>
</evidence>
<evidence type="ECO:0000259" key="4">
    <source>
        <dbReference type="Pfam" id="PF00724"/>
    </source>
</evidence>
<dbReference type="InterPro" id="IPR013785">
    <property type="entry name" value="Aldolase_TIM"/>
</dbReference>
<dbReference type="Pfam" id="PF00724">
    <property type="entry name" value="Oxidored_FMN"/>
    <property type="match status" value="1"/>
</dbReference>
<dbReference type="RefSeq" id="WP_092124330.1">
    <property type="nucleotide sequence ID" value="NZ_FNTH01000001.1"/>
</dbReference>
<dbReference type="PANTHER" id="PTHR22893:SF91">
    <property type="entry name" value="NADPH DEHYDROGENASE 2-RELATED"/>
    <property type="match status" value="1"/>
</dbReference>
<dbReference type="GO" id="GO:0016628">
    <property type="term" value="F:oxidoreductase activity, acting on the CH-CH group of donors, NAD or NADP as acceptor"/>
    <property type="evidence" value="ECO:0007669"/>
    <property type="project" value="UniProtKB-ARBA"/>
</dbReference>
<dbReference type="GO" id="GO:0010181">
    <property type="term" value="F:FMN binding"/>
    <property type="evidence" value="ECO:0007669"/>
    <property type="project" value="InterPro"/>
</dbReference>
<proteinExistence type="inferred from homology"/>
<dbReference type="EMBL" id="FNTH01000001">
    <property type="protein sequence ID" value="SEE14182.1"/>
    <property type="molecule type" value="Genomic_DNA"/>
</dbReference>
<comment type="similarity">
    <text evidence="2">Belongs to the NADH:flavin oxidoreductase/NADH oxidase family.</text>
</comment>
<accession>A0A1H5GEN0</accession>
<protein>
    <submittedName>
        <fullName evidence="5">NADPH2 dehydrogenase/N-ethylmaleimide reductase</fullName>
    </submittedName>
</protein>
<name>A0A1H5GEN0_9BRAD</name>
<comment type="cofactor">
    <cofactor evidence="1">
        <name>FMN</name>
        <dbReference type="ChEBI" id="CHEBI:58210"/>
    </cofactor>
</comment>
<dbReference type="SUPFAM" id="SSF51395">
    <property type="entry name" value="FMN-linked oxidoreductases"/>
    <property type="match status" value="1"/>
</dbReference>
<feature type="domain" description="NADH:flavin oxidoreductase/NADH oxidase N-terminal" evidence="4">
    <location>
        <begin position="4"/>
        <end position="338"/>
    </location>
</feature>
<keyword evidence="3" id="KW-0560">Oxidoreductase</keyword>
<evidence type="ECO:0000313" key="5">
    <source>
        <dbReference type="EMBL" id="SEE14182.1"/>
    </source>
</evidence>
<dbReference type="FunFam" id="3.20.20.70:FF:000059">
    <property type="entry name" value="N-ethylmaleimide reductase, FMN-linked"/>
    <property type="match status" value="1"/>
</dbReference>
<dbReference type="Proteomes" id="UP000198992">
    <property type="component" value="Unassembled WGS sequence"/>
</dbReference>
<dbReference type="InterPro" id="IPR001155">
    <property type="entry name" value="OxRdtase_FMN_N"/>
</dbReference>
<gene>
    <name evidence="5" type="ORF">SAMN05444164_7062</name>
</gene>